<name>A0A183JTX1_9TREM</name>
<evidence type="ECO:0000313" key="3">
    <source>
        <dbReference type="Proteomes" id="UP000279833"/>
    </source>
</evidence>
<dbReference type="Proteomes" id="UP000279833">
    <property type="component" value="Unassembled WGS sequence"/>
</dbReference>
<accession>A0A183JTX1</accession>
<keyword evidence="3" id="KW-1185">Reference proteome</keyword>
<evidence type="ECO:0000256" key="1">
    <source>
        <dbReference type="SAM" id="MobiDB-lite"/>
    </source>
</evidence>
<proteinExistence type="predicted"/>
<evidence type="ECO:0000313" key="4">
    <source>
        <dbReference type="WBParaSite" id="SCUD_0000616101-mRNA-1"/>
    </source>
</evidence>
<reference evidence="2 3" key="2">
    <citation type="submission" date="2018-11" db="EMBL/GenBank/DDBJ databases">
        <authorList>
            <consortium name="Pathogen Informatics"/>
        </authorList>
    </citation>
    <scope>NUCLEOTIDE SEQUENCE [LARGE SCALE GENOMIC DNA]</scope>
    <source>
        <strain evidence="2">Dakar</strain>
        <strain evidence="3">Dakar, Senegal</strain>
    </source>
</reference>
<gene>
    <name evidence="2" type="ORF">SCUD_LOCUS6160</name>
</gene>
<dbReference type="AlphaFoldDB" id="A0A183JTX1"/>
<organism evidence="4">
    <name type="scientific">Schistosoma curassoni</name>
    <dbReference type="NCBI Taxonomy" id="6186"/>
    <lineage>
        <taxon>Eukaryota</taxon>
        <taxon>Metazoa</taxon>
        <taxon>Spiralia</taxon>
        <taxon>Lophotrochozoa</taxon>
        <taxon>Platyhelminthes</taxon>
        <taxon>Trematoda</taxon>
        <taxon>Digenea</taxon>
        <taxon>Strigeidida</taxon>
        <taxon>Schistosomatoidea</taxon>
        <taxon>Schistosomatidae</taxon>
        <taxon>Schistosoma</taxon>
    </lineage>
</organism>
<feature type="compositionally biased region" description="Polar residues" evidence="1">
    <location>
        <begin position="83"/>
        <end position="94"/>
    </location>
</feature>
<evidence type="ECO:0000313" key="2">
    <source>
        <dbReference type="EMBL" id="VDP01316.1"/>
    </source>
</evidence>
<reference evidence="4" key="1">
    <citation type="submission" date="2016-06" db="UniProtKB">
        <authorList>
            <consortium name="WormBaseParasite"/>
        </authorList>
    </citation>
    <scope>IDENTIFICATION</scope>
</reference>
<sequence>MSIIYDWLNKHYVEHLETTAEKAAREGNTRQLYDTINKLDGNYRKSERPVKSKEGTVITNIEEQRTRWVEHFKELLDRPTPQNPTNMETQSTDLSIGAGPPTVDEIKMSIR</sequence>
<feature type="region of interest" description="Disordered" evidence="1">
    <location>
        <begin position="76"/>
        <end position="111"/>
    </location>
</feature>
<dbReference type="EMBL" id="UZAK01012340">
    <property type="protein sequence ID" value="VDP01316.1"/>
    <property type="molecule type" value="Genomic_DNA"/>
</dbReference>
<protein>
    <submittedName>
        <fullName evidence="2 4">Uncharacterized protein</fullName>
    </submittedName>
</protein>
<dbReference type="WBParaSite" id="SCUD_0000616101-mRNA-1">
    <property type="protein sequence ID" value="SCUD_0000616101-mRNA-1"/>
    <property type="gene ID" value="SCUD_0000616101"/>
</dbReference>